<dbReference type="PROSITE" id="PS51257">
    <property type="entry name" value="PROKAR_LIPOPROTEIN"/>
    <property type="match status" value="1"/>
</dbReference>
<dbReference type="Pfam" id="PF18003">
    <property type="entry name" value="DUF3823_C"/>
    <property type="match status" value="1"/>
</dbReference>
<evidence type="ECO:0000259" key="2">
    <source>
        <dbReference type="Pfam" id="PF18003"/>
    </source>
</evidence>
<dbReference type="OrthoDB" id="642123at2"/>
<dbReference type="AlphaFoldDB" id="A0A1M7J781"/>
<protein>
    <recommendedName>
        <fullName evidence="5">DUF3823 domain-containing protein</fullName>
    </recommendedName>
</protein>
<dbReference type="STRING" id="1419482.SAMN05444266_108253"/>
<dbReference type="EMBL" id="FRBL01000008">
    <property type="protein sequence ID" value="SHM48949.1"/>
    <property type="molecule type" value="Genomic_DNA"/>
</dbReference>
<name>A0A1M7J781_9BACT</name>
<keyword evidence="4" id="KW-1185">Reference proteome</keyword>
<dbReference type="InterPro" id="IPR041186">
    <property type="entry name" value="DUF3823_C"/>
</dbReference>
<evidence type="ECO:0008006" key="5">
    <source>
        <dbReference type="Google" id="ProtNLM"/>
    </source>
</evidence>
<feature type="domain" description="DUF3823" evidence="2">
    <location>
        <begin position="123"/>
        <end position="232"/>
    </location>
</feature>
<organism evidence="3 4">
    <name type="scientific">Chitinophaga jiangningensis</name>
    <dbReference type="NCBI Taxonomy" id="1419482"/>
    <lineage>
        <taxon>Bacteria</taxon>
        <taxon>Pseudomonadati</taxon>
        <taxon>Bacteroidota</taxon>
        <taxon>Chitinophagia</taxon>
        <taxon>Chitinophagales</taxon>
        <taxon>Chitinophagaceae</taxon>
        <taxon>Chitinophaga</taxon>
    </lineage>
</organism>
<accession>A0A1M7J781</accession>
<dbReference type="Gene3D" id="2.60.40.2060">
    <property type="match status" value="1"/>
</dbReference>
<dbReference type="RefSeq" id="WP_073085191.1">
    <property type="nucleotide sequence ID" value="NZ_FRBL01000008.1"/>
</dbReference>
<proteinExistence type="predicted"/>
<sequence>MKKLINSLLVAATICMATSCSKKDNYAGPDATFSGNLINSVTGKNLLTETGGFQIQLDELSWSSTPVPYNIPAKPDGSFKDTRIFSGHYRVIPRNGAFWPVDTTEIDISGNTTKDFTVTPYMEIKNFTWKLTGTTLQMTFNLFAPKTEGLPRVLDVQPFINNTQFVGSGATIYDVYTGPNILGINANYSDDMAKTTYTITVPNLLSGRTFYARVGVRVDDSNKKFNYSEIVKVDVP</sequence>
<feature type="domain" description="DUF3823" evidence="1">
    <location>
        <begin position="32"/>
        <end position="119"/>
    </location>
</feature>
<gene>
    <name evidence="3" type="ORF">SAMN05444266_108253</name>
</gene>
<dbReference type="Proteomes" id="UP000184420">
    <property type="component" value="Unassembled WGS sequence"/>
</dbReference>
<dbReference type="Pfam" id="PF12866">
    <property type="entry name" value="DUF3823"/>
    <property type="match status" value="1"/>
</dbReference>
<dbReference type="InterPro" id="IPR024278">
    <property type="entry name" value="DUF3823_N"/>
</dbReference>
<evidence type="ECO:0000259" key="1">
    <source>
        <dbReference type="Pfam" id="PF12866"/>
    </source>
</evidence>
<reference evidence="3 4" key="1">
    <citation type="submission" date="2016-11" db="EMBL/GenBank/DDBJ databases">
        <authorList>
            <person name="Jaros S."/>
            <person name="Januszkiewicz K."/>
            <person name="Wedrychowicz H."/>
        </authorList>
    </citation>
    <scope>NUCLEOTIDE SEQUENCE [LARGE SCALE GENOMIC DNA]</scope>
    <source>
        <strain evidence="3 4">DSM 27406</strain>
    </source>
</reference>
<dbReference type="Gene3D" id="2.60.40.1120">
    <property type="entry name" value="Carboxypeptidase-like, regulatory domain"/>
    <property type="match status" value="1"/>
</dbReference>
<evidence type="ECO:0000313" key="3">
    <source>
        <dbReference type="EMBL" id="SHM48949.1"/>
    </source>
</evidence>
<evidence type="ECO:0000313" key="4">
    <source>
        <dbReference type="Proteomes" id="UP000184420"/>
    </source>
</evidence>